<organism evidence="1 2">
    <name type="scientific">Helianthus annuus</name>
    <name type="common">Common sunflower</name>
    <dbReference type="NCBI Taxonomy" id="4232"/>
    <lineage>
        <taxon>Eukaryota</taxon>
        <taxon>Viridiplantae</taxon>
        <taxon>Streptophyta</taxon>
        <taxon>Embryophyta</taxon>
        <taxon>Tracheophyta</taxon>
        <taxon>Spermatophyta</taxon>
        <taxon>Magnoliopsida</taxon>
        <taxon>eudicotyledons</taxon>
        <taxon>Gunneridae</taxon>
        <taxon>Pentapetalae</taxon>
        <taxon>asterids</taxon>
        <taxon>campanulids</taxon>
        <taxon>Asterales</taxon>
        <taxon>Asteraceae</taxon>
        <taxon>Asteroideae</taxon>
        <taxon>Heliantheae alliance</taxon>
        <taxon>Heliantheae</taxon>
        <taxon>Helianthus</taxon>
    </lineage>
</organism>
<accession>A0A9K3N088</accession>
<protein>
    <submittedName>
        <fullName evidence="1">Uncharacterized protein</fullName>
    </submittedName>
</protein>
<name>A0A9K3N088_HELAN</name>
<keyword evidence="2" id="KW-1185">Reference proteome</keyword>
<evidence type="ECO:0000313" key="1">
    <source>
        <dbReference type="EMBL" id="KAF5781748.1"/>
    </source>
</evidence>
<dbReference type="AlphaFoldDB" id="A0A9K3N088"/>
<evidence type="ECO:0000313" key="2">
    <source>
        <dbReference type="Proteomes" id="UP000215914"/>
    </source>
</evidence>
<dbReference type="Proteomes" id="UP000215914">
    <property type="component" value="Unassembled WGS sequence"/>
</dbReference>
<proteinExistence type="predicted"/>
<reference evidence="1" key="1">
    <citation type="journal article" date="2017" name="Nature">
        <title>The sunflower genome provides insights into oil metabolism, flowering and Asterid evolution.</title>
        <authorList>
            <person name="Badouin H."/>
            <person name="Gouzy J."/>
            <person name="Grassa C.J."/>
            <person name="Murat F."/>
            <person name="Staton S.E."/>
            <person name="Cottret L."/>
            <person name="Lelandais-Briere C."/>
            <person name="Owens G.L."/>
            <person name="Carrere S."/>
            <person name="Mayjonade B."/>
            <person name="Legrand L."/>
            <person name="Gill N."/>
            <person name="Kane N.C."/>
            <person name="Bowers J.E."/>
            <person name="Hubner S."/>
            <person name="Bellec A."/>
            <person name="Berard A."/>
            <person name="Berges H."/>
            <person name="Blanchet N."/>
            <person name="Boniface M.C."/>
            <person name="Brunel D."/>
            <person name="Catrice O."/>
            <person name="Chaidir N."/>
            <person name="Claudel C."/>
            <person name="Donnadieu C."/>
            <person name="Faraut T."/>
            <person name="Fievet G."/>
            <person name="Helmstetter N."/>
            <person name="King M."/>
            <person name="Knapp S.J."/>
            <person name="Lai Z."/>
            <person name="Le Paslier M.C."/>
            <person name="Lippi Y."/>
            <person name="Lorenzon L."/>
            <person name="Mandel J.R."/>
            <person name="Marage G."/>
            <person name="Marchand G."/>
            <person name="Marquand E."/>
            <person name="Bret-Mestries E."/>
            <person name="Morien E."/>
            <person name="Nambeesan S."/>
            <person name="Nguyen T."/>
            <person name="Pegot-Espagnet P."/>
            <person name="Pouilly N."/>
            <person name="Raftis F."/>
            <person name="Sallet E."/>
            <person name="Schiex T."/>
            <person name="Thomas J."/>
            <person name="Vandecasteele C."/>
            <person name="Vares D."/>
            <person name="Vear F."/>
            <person name="Vautrin S."/>
            <person name="Crespi M."/>
            <person name="Mangin B."/>
            <person name="Burke J.M."/>
            <person name="Salse J."/>
            <person name="Munos S."/>
            <person name="Vincourt P."/>
            <person name="Rieseberg L.H."/>
            <person name="Langlade N.B."/>
        </authorList>
    </citation>
    <scope>NUCLEOTIDE SEQUENCE</scope>
    <source>
        <tissue evidence="1">Leaves</tissue>
    </source>
</reference>
<dbReference type="EMBL" id="MNCJ02000326">
    <property type="protein sequence ID" value="KAF5781748.1"/>
    <property type="molecule type" value="Genomic_DNA"/>
</dbReference>
<reference evidence="1" key="2">
    <citation type="submission" date="2020-06" db="EMBL/GenBank/DDBJ databases">
        <title>Helianthus annuus Genome sequencing and assembly Release 2.</title>
        <authorList>
            <person name="Gouzy J."/>
            <person name="Langlade N."/>
            <person name="Munos S."/>
        </authorList>
    </citation>
    <scope>NUCLEOTIDE SEQUENCE</scope>
    <source>
        <tissue evidence="1">Leaves</tissue>
    </source>
</reference>
<comment type="caution">
    <text evidence="1">The sequence shown here is derived from an EMBL/GenBank/DDBJ whole genome shotgun (WGS) entry which is preliminary data.</text>
</comment>
<dbReference type="Gramene" id="mRNA:HanXRQr2_Chr11g0487461">
    <property type="protein sequence ID" value="CDS:HanXRQr2_Chr11g0487461.1"/>
    <property type="gene ID" value="HanXRQr2_Chr11g0487461"/>
</dbReference>
<sequence>MQQVGDLMVLIAVFIWFLKCQSHLKKLMLASIGNDDCHVVCMDVYISFFLSFISIHVSSKEYLCWPHTLLYITLL</sequence>
<gene>
    <name evidence="1" type="ORF">HanXRQr2_Chr11g0487461</name>
</gene>